<keyword evidence="10 15" id="KW-0472">Membrane</keyword>
<evidence type="ECO:0000256" key="7">
    <source>
        <dbReference type="ARBA" id="ARBA00022989"/>
    </source>
</evidence>
<keyword evidence="9" id="KW-0406">Ion transport</keyword>
<dbReference type="GO" id="GO:0008292">
    <property type="term" value="P:acetylcholine biosynthetic process"/>
    <property type="evidence" value="ECO:0007669"/>
    <property type="project" value="TreeGrafter"/>
</dbReference>
<keyword evidence="6" id="KW-0530">Neurotransmitter biosynthesis</keyword>
<evidence type="ECO:0000256" key="12">
    <source>
        <dbReference type="ARBA" id="ARBA00023201"/>
    </source>
</evidence>
<dbReference type="InterPro" id="IPR038377">
    <property type="entry name" value="Na/Glc_symporter_sf"/>
</dbReference>
<evidence type="ECO:0000256" key="14">
    <source>
        <dbReference type="SAM" id="MobiDB-lite"/>
    </source>
</evidence>
<gene>
    <name evidence="16" type="ORF">g.19167</name>
</gene>
<feature type="transmembrane region" description="Helical" evidence="15">
    <location>
        <begin position="262"/>
        <end position="282"/>
    </location>
</feature>
<sequence>MGVYLVGLAGILVFYLLVLVVGIWASTKQKNHGEEELMLAGRSLGLVVGVLTLIATWVGGGYINGTAEVIFSRGLVWCQVPIGYSLSLIFGGLLFVKPMREANYVTMLDPFQLKYGNRVGGLLFLPALCGDLFWCAAVLSSLGTSLMVILELDMTISIMTSATFAAAYTVVGGMYSVSYTDVLQLGCITLGLVVSAPFAYYHQHVSHEAMVHSSWLGNVETKDIGVWADGLLLLIFGGIPWQGYFQRVLAIRTTKMAQQTALWAMVGCLLMGIPALLFGVIARGTDWSHVDGFDRNMTLNDSNVVLPRVLRHLTPQWVSFFGLGSVSAAVMSSADSSILASAAMFTRNIYKWTFRPSASEKEVVWVMRITTIVISYLSAAIAISVGSIYYLSYLCSDLVYVILFPQLLLIVHWSRGVTTYGCIASYIVGLTLRVLGGEKDIGLEPVINYPYFNSETNTQGFPFRTFAMLCAIMAHVIVSCASRWLFESGTLSADRWDLLMAFPECHLTRTDHREHRYKDPNKGRTNKALHDAVVGKRLSQASEGLLSGNDDDSLLMKRDRSELTNQASVSSETPSVSKF</sequence>
<dbReference type="PANTHER" id="PTHR45897">
    <property type="entry name" value="HIGH-AFFINITY CHOLINE TRANSPORTER 1"/>
    <property type="match status" value="1"/>
</dbReference>
<dbReference type="PANTHER" id="PTHR45897:SF4">
    <property type="entry name" value="HIGH-AFFINITY CHOLINE TRANSPORTER 1"/>
    <property type="match status" value="1"/>
</dbReference>
<evidence type="ECO:0000256" key="13">
    <source>
        <dbReference type="RuleBase" id="RU362091"/>
    </source>
</evidence>
<dbReference type="GO" id="GO:0005886">
    <property type="term" value="C:plasma membrane"/>
    <property type="evidence" value="ECO:0007669"/>
    <property type="project" value="TreeGrafter"/>
</dbReference>
<feature type="transmembrane region" description="Helical" evidence="15">
    <location>
        <begin position="317"/>
        <end position="345"/>
    </location>
</feature>
<proteinExistence type="inferred from homology"/>
<feature type="transmembrane region" description="Helical" evidence="15">
    <location>
        <begin position="74"/>
        <end position="96"/>
    </location>
</feature>
<feature type="transmembrane region" description="Helical" evidence="15">
    <location>
        <begin position="224"/>
        <end position="241"/>
    </location>
</feature>
<evidence type="ECO:0000256" key="3">
    <source>
        <dbReference type="ARBA" id="ARBA00022448"/>
    </source>
</evidence>
<feature type="transmembrane region" description="Helical" evidence="15">
    <location>
        <begin position="122"/>
        <end position="150"/>
    </location>
</feature>
<evidence type="ECO:0000313" key="16">
    <source>
        <dbReference type="EMBL" id="JAT23073.1"/>
    </source>
</evidence>
<dbReference type="Gene3D" id="1.20.1730.10">
    <property type="entry name" value="Sodium/glucose cotransporter"/>
    <property type="match status" value="1"/>
</dbReference>
<evidence type="ECO:0008006" key="17">
    <source>
        <dbReference type="Google" id="ProtNLM"/>
    </source>
</evidence>
<keyword evidence="12" id="KW-0739">Sodium transport</keyword>
<feature type="transmembrane region" description="Helical" evidence="15">
    <location>
        <begin position="6"/>
        <end position="27"/>
    </location>
</feature>
<accession>A0A1B6LH83</accession>
<dbReference type="GO" id="GO:0005307">
    <property type="term" value="F:choline:sodium symporter activity"/>
    <property type="evidence" value="ECO:0007669"/>
    <property type="project" value="TreeGrafter"/>
</dbReference>
<evidence type="ECO:0000256" key="9">
    <source>
        <dbReference type="ARBA" id="ARBA00023065"/>
    </source>
</evidence>
<keyword evidence="7 15" id="KW-1133">Transmembrane helix</keyword>
<evidence type="ECO:0000256" key="10">
    <source>
        <dbReference type="ARBA" id="ARBA00023136"/>
    </source>
</evidence>
<evidence type="ECO:0000256" key="2">
    <source>
        <dbReference type="ARBA" id="ARBA00006434"/>
    </source>
</evidence>
<keyword evidence="5" id="KW-0769">Symport</keyword>
<reference evidence="16" key="1">
    <citation type="submission" date="2015-11" db="EMBL/GenBank/DDBJ databases">
        <title>De novo transcriptome assembly of four potential Pierce s Disease insect vectors from Arizona vineyards.</title>
        <authorList>
            <person name="Tassone E.E."/>
        </authorList>
    </citation>
    <scope>NUCLEOTIDE SEQUENCE</scope>
</reference>
<evidence type="ECO:0000256" key="1">
    <source>
        <dbReference type="ARBA" id="ARBA00004141"/>
    </source>
</evidence>
<feature type="transmembrane region" description="Helical" evidence="15">
    <location>
        <begin position="182"/>
        <end position="201"/>
    </location>
</feature>
<feature type="region of interest" description="Disordered" evidence="14">
    <location>
        <begin position="558"/>
        <end position="579"/>
    </location>
</feature>
<dbReference type="EMBL" id="GEBQ01016904">
    <property type="protein sequence ID" value="JAT23073.1"/>
    <property type="molecule type" value="Transcribed_RNA"/>
</dbReference>
<feature type="transmembrane region" description="Helical" evidence="15">
    <location>
        <begin position="39"/>
        <end position="62"/>
    </location>
</feature>
<feature type="transmembrane region" description="Helical" evidence="15">
    <location>
        <begin position="466"/>
        <end position="486"/>
    </location>
</feature>
<evidence type="ECO:0000256" key="5">
    <source>
        <dbReference type="ARBA" id="ARBA00022847"/>
    </source>
</evidence>
<keyword evidence="3" id="KW-0813">Transport</keyword>
<organism evidence="16">
    <name type="scientific">Graphocephala atropunctata</name>
    <dbReference type="NCBI Taxonomy" id="36148"/>
    <lineage>
        <taxon>Eukaryota</taxon>
        <taxon>Metazoa</taxon>
        <taxon>Ecdysozoa</taxon>
        <taxon>Arthropoda</taxon>
        <taxon>Hexapoda</taxon>
        <taxon>Insecta</taxon>
        <taxon>Pterygota</taxon>
        <taxon>Neoptera</taxon>
        <taxon>Paraneoptera</taxon>
        <taxon>Hemiptera</taxon>
        <taxon>Auchenorrhyncha</taxon>
        <taxon>Membracoidea</taxon>
        <taxon>Cicadellidae</taxon>
        <taxon>Cicadellinae</taxon>
        <taxon>Cicadellini</taxon>
        <taxon>Graphocephala</taxon>
    </lineage>
</organism>
<dbReference type="InterPro" id="IPR052244">
    <property type="entry name" value="Choline_transporter"/>
</dbReference>
<evidence type="ECO:0000256" key="4">
    <source>
        <dbReference type="ARBA" id="ARBA00022692"/>
    </source>
</evidence>
<comment type="subcellular location">
    <subcellularLocation>
        <location evidence="1">Membrane</location>
        <topology evidence="1">Multi-pass membrane protein</topology>
    </subcellularLocation>
</comment>
<keyword evidence="4 15" id="KW-0812">Transmembrane</keyword>
<feature type="transmembrane region" description="Helical" evidence="15">
    <location>
        <begin position="365"/>
        <end position="384"/>
    </location>
</feature>
<keyword evidence="8" id="KW-0915">Sodium</keyword>
<feature type="transmembrane region" description="Helical" evidence="15">
    <location>
        <begin position="156"/>
        <end position="175"/>
    </location>
</feature>
<dbReference type="Pfam" id="PF00474">
    <property type="entry name" value="SSF"/>
    <property type="match status" value="1"/>
</dbReference>
<name>A0A1B6LH83_9HEMI</name>
<dbReference type="InterPro" id="IPR001734">
    <property type="entry name" value="Na/solute_symporter"/>
</dbReference>
<evidence type="ECO:0000256" key="8">
    <source>
        <dbReference type="ARBA" id="ARBA00023053"/>
    </source>
</evidence>
<feature type="transmembrane region" description="Helical" evidence="15">
    <location>
        <begin position="390"/>
        <end position="410"/>
    </location>
</feature>
<keyword evidence="11" id="KW-0325">Glycoprotein</keyword>
<feature type="compositionally biased region" description="Polar residues" evidence="14">
    <location>
        <begin position="563"/>
        <end position="579"/>
    </location>
</feature>
<dbReference type="CDD" id="cd11474">
    <property type="entry name" value="SLC5sbd_CHT"/>
    <property type="match status" value="1"/>
</dbReference>
<dbReference type="AlphaFoldDB" id="A0A1B6LH83"/>
<evidence type="ECO:0000256" key="15">
    <source>
        <dbReference type="SAM" id="Phobius"/>
    </source>
</evidence>
<feature type="transmembrane region" description="Helical" evidence="15">
    <location>
        <begin position="417"/>
        <end position="436"/>
    </location>
</feature>
<comment type="similarity">
    <text evidence="2 13">Belongs to the sodium:solute symporter (SSF) (TC 2.A.21) family.</text>
</comment>
<evidence type="ECO:0000256" key="11">
    <source>
        <dbReference type="ARBA" id="ARBA00023180"/>
    </source>
</evidence>
<dbReference type="PROSITE" id="PS50283">
    <property type="entry name" value="NA_SOLUT_SYMP_3"/>
    <property type="match status" value="1"/>
</dbReference>
<evidence type="ECO:0000256" key="6">
    <source>
        <dbReference type="ARBA" id="ARBA00022979"/>
    </source>
</evidence>
<protein>
    <recommendedName>
        <fullName evidence="17">High-affinity choline transporter 1</fullName>
    </recommendedName>
</protein>